<dbReference type="Gene3D" id="1.10.260.40">
    <property type="entry name" value="lambda repressor-like DNA-binding domains"/>
    <property type="match status" value="1"/>
</dbReference>
<dbReference type="SUPFAM" id="SSF47413">
    <property type="entry name" value="lambda repressor-like DNA-binding domains"/>
    <property type="match status" value="1"/>
</dbReference>
<dbReference type="EMBL" id="JBHTGP010000001">
    <property type="protein sequence ID" value="MFD0683136.1"/>
    <property type="molecule type" value="Genomic_DNA"/>
</dbReference>
<evidence type="ECO:0000259" key="1">
    <source>
        <dbReference type="PROSITE" id="PS50943"/>
    </source>
</evidence>
<dbReference type="InterPro" id="IPR001387">
    <property type="entry name" value="Cro/C1-type_HTH"/>
</dbReference>
<reference evidence="3" key="1">
    <citation type="journal article" date="2019" name="Int. J. Syst. Evol. Microbiol.">
        <title>The Global Catalogue of Microorganisms (GCM) 10K type strain sequencing project: providing services to taxonomists for standard genome sequencing and annotation.</title>
        <authorList>
            <consortium name="The Broad Institute Genomics Platform"/>
            <consortium name="The Broad Institute Genome Sequencing Center for Infectious Disease"/>
            <person name="Wu L."/>
            <person name="Ma J."/>
        </authorList>
    </citation>
    <scope>NUCLEOTIDE SEQUENCE [LARGE SCALE GENOMIC DNA]</scope>
    <source>
        <strain evidence="3">JCM 9371</strain>
    </source>
</reference>
<accession>A0ABW2X9L3</accession>
<dbReference type="SMART" id="SM00530">
    <property type="entry name" value="HTH_XRE"/>
    <property type="match status" value="1"/>
</dbReference>
<dbReference type="PROSITE" id="PS50943">
    <property type="entry name" value="HTH_CROC1"/>
    <property type="match status" value="1"/>
</dbReference>
<evidence type="ECO:0000313" key="2">
    <source>
        <dbReference type="EMBL" id="MFD0683136.1"/>
    </source>
</evidence>
<dbReference type="Pfam" id="PF13560">
    <property type="entry name" value="HTH_31"/>
    <property type="match status" value="1"/>
</dbReference>
<dbReference type="CDD" id="cd00093">
    <property type="entry name" value="HTH_XRE"/>
    <property type="match status" value="1"/>
</dbReference>
<dbReference type="InterPro" id="IPR043917">
    <property type="entry name" value="DUF5753"/>
</dbReference>
<keyword evidence="3" id="KW-1185">Reference proteome</keyword>
<name>A0ABW2X9L3_9ACTN</name>
<dbReference type="RefSeq" id="WP_131760028.1">
    <property type="nucleotide sequence ID" value="NZ_CAACUY010000099.1"/>
</dbReference>
<protein>
    <submittedName>
        <fullName evidence="2">Helix-turn-helix domain-containing protein</fullName>
    </submittedName>
</protein>
<dbReference type="InterPro" id="IPR010982">
    <property type="entry name" value="Lambda_DNA-bd_dom_sf"/>
</dbReference>
<feature type="domain" description="HTH cro/C1-type" evidence="1">
    <location>
        <begin position="18"/>
        <end position="72"/>
    </location>
</feature>
<comment type="caution">
    <text evidence="2">The sequence shown here is derived from an EMBL/GenBank/DDBJ whole genome shotgun (WGS) entry which is preliminary data.</text>
</comment>
<dbReference type="Pfam" id="PF19054">
    <property type="entry name" value="DUF5753"/>
    <property type="match status" value="1"/>
</dbReference>
<proteinExistence type="predicted"/>
<organism evidence="2 3">
    <name type="scientific">Actinomadura fibrosa</name>
    <dbReference type="NCBI Taxonomy" id="111802"/>
    <lineage>
        <taxon>Bacteria</taxon>
        <taxon>Bacillati</taxon>
        <taxon>Actinomycetota</taxon>
        <taxon>Actinomycetes</taxon>
        <taxon>Streptosporangiales</taxon>
        <taxon>Thermomonosporaceae</taxon>
        <taxon>Actinomadura</taxon>
    </lineage>
</organism>
<sequence length="293" mass="33247">MTSRRSPTVRKRRLAAELRRLRKEAGLTREQVAERIGCAPVTITRIENAQSGARVGEVTLMLEAYGITGEEREALLQVAKDARKRGWWHQYSSTIPEWFRIYLGLEDEASELLIYESEHIPGILQTEEYIRAVMSSGLRSLPEEEVERRVALRLKRQERILGDEAPKMWAVLNEAVIHRLVGGREVMTRQLSHLLELSKLDHINIVILPFSAGAHPAMDGACNLLRFPEPMDPDIVYIQYRRGIVYLEDPSDVEEYVDLFDQLRSRALGPAESIALITGLTKPLSSAPTRIGK</sequence>
<evidence type="ECO:0000313" key="3">
    <source>
        <dbReference type="Proteomes" id="UP001597063"/>
    </source>
</evidence>
<dbReference type="Proteomes" id="UP001597063">
    <property type="component" value="Unassembled WGS sequence"/>
</dbReference>
<gene>
    <name evidence="2" type="ORF">ACFQZM_01395</name>
</gene>